<dbReference type="Gene3D" id="1.20.1720.10">
    <property type="entry name" value="Multidrug resistance protein D"/>
    <property type="match status" value="1"/>
</dbReference>
<evidence type="ECO:0000313" key="9">
    <source>
        <dbReference type="Proteomes" id="UP001596378"/>
    </source>
</evidence>
<keyword evidence="3 6" id="KW-0812">Transmembrane</keyword>
<dbReference type="PRINTS" id="PR01036">
    <property type="entry name" value="TCRTETB"/>
</dbReference>
<evidence type="ECO:0000259" key="7">
    <source>
        <dbReference type="PROSITE" id="PS50850"/>
    </source>
</evidence>
<sequence>MPWIVFFQFMQSFNENMFQIISPSIADEFGITKATVSLVVTSSGLIVGIGAAVYATLTDKFSMKQLFVFGIITLSIGSIFGFIMHDWFFTVVLGRVVQCIGSACITGCYIIFITKYFPKKEQPKYIGFIPVMYQLSAGLGAAIGGMLAGYISWTFSYLLPIVTILALPFFLKYLPDDRGQKDKQVDIVGAIWMTVCVSLLILSITFLNVYGIVISILMFGYYTWRANRHRYPFFNFSLLKIPRFKMTLTITVLVFGAHSCMMFMFPFVMKETYGLSTVEVGFLFVSSTIPAIIAGIVVNRTIHRFGINKMFYMGCLLFISSSLLFALFMGKSIYFAWFSFMLFTLSYPFIFTGFVSSVTRLLPKDKIGAGMGIYFLAVGCGRSIPVSIVGLMLTHHTFDQQIIPIISGDNDMYVYSNIYLLLAILLGVGWILFRLAHGKERRD</sequence>
<feature type="transmembrane region" description="Helical" evidence="6">
    <location>
        <begin position="210"/>
        <end position="227"/>
    </location>
</feature>
<feature type="transmembrane region" description="Helical" evidence="6">
    <location>
        <begin position="248"/>
        <end position="268"/>
    </location>
</feature>
<keyword evidence="4 6" id="KW-1133">Transmembrane helix</keyword>
<dbReference type="PANTHER" id="PTHR42718:SF35">
    <property type="entry name" value="BLL0718 PROTEIN"/>
    <property type="match status" value="1"/>
</dbReference>
<evidence type="ECO:0000256" key="2">
    <source>
        <dbReference type="ARBA" id="ARBA00022448"/>
    </source>
</evidence>
<feature type="transmembrane region" description="Helical" evidence="6">
    <location>
        <begin position="310"/>
        <end position="328"/>
    </location>
</feature>
<feature type="domain" description="Major facilitator superfamily (MFS) profile" evidence="7">
    <location>
        <begin position="1"/>
        <end position="441"/>
    </location>
</feature>
<dbReference type="PROSITE" id="PS50850">
    <property type="entry name" value="MFS"/>
    <property type="match status" value="1"/>
</dbReference>
<organism evidence="8 9">
    <name type="scientific">Cohnella cellulosilytica</name>
    <dbReference type="NCBI Taxonomy" id="986710"/>
    <lineage>
        <taxon>Bacteria</taxon>
        <taxon>Bacillati</taxon>
        <taxon>Bacillota</taxon>
        <taxon>Bacilli</taxon>
        <taxon>Bacillales</taxon>
        <taxon>Paenibacillaceae</taxon>
        <taxon>Cohnella</taxon>
    </lineage>
</organism>
<dbReference type="Proteomes" id="UP001596378">
    <property type="component" value="Unassembled WGS sequence"/>
</dbReference>
<name>A0ABW2F5W9_9BACL</name>
<dbReference type="InterPro" id="IPR036259">
    <property type="entry name" value="MFS_trans_sf"/>
</dbReference>
<feature type="transmembrane region" description="Helical" evidence="6">
    <location>
        <begin position="66"/>
        <end position="85"/>
    </location>
</feature>
<evidence type="ECO:0000256" key="4">
    <source>
        <dbReference type="ARBA" id="ARBA00022989"/>
    </source>
</evidence>
<dbReference type="RefSeq" id="WP_378107652.1">
    <property type="nucleotide sequence ID" value="NZ_JBHSUP010000026.1"/>
</dbReference>
<feature type="transmembrane region" description="Helical" evidence="6">
    <location>
        <begin position="367"/>
        <end position="393"/>
    </location>
</feature>
<feature type="transmembrane region" description="Helical" evidence="6">
    <location>
        <begin position="34"/>
        <end position="54"/>
    </location>
</feature>
<evidence type="ECO:0000313" key="8">
    <source>
        <dbReference type="EMBL" id="MFC7147796.1"/>
    </source>
</evidence>
<feature type="transmembrane region" description="Helical" evidence="6">
    <location>
        <begin position="280"/>
        <end position="298"/>
    </location>
</feature>
<accession>A0ABW2F5W9</accession>
<evidence type="ECO:0000256" key="1">
    <source>
        <dbReference type="ARBA" id="ARBA00004651"/>
    </source>
</evidence>
<keyword evidence="2" id="KW-0813">Transport</keyword>
<feature type="transmembrane region" description="Helical" evidence="6">
    <location>
        <begin position="157"/>
        <end position="175"/>
    </location>
</feature>
<evidence type="ECO:0000256" key="3">
    <source>
        <dbReference type="ARBA" id="ARBA00022692"/>
    </source>
</evidence>
<evidence type="ECO:0000256" key="5">
    <source>
        <dbReference type="ARBA" id="ARBA00023136"/>
    </source>
</evidence>
<dbReference type="Pfam" id="PF07690">
    <property type="entry name" value="MFS_1"/>
    <property type="match status" value="1"/>
</dbReference>
<dbReference type="EMBL" id="JBHTAI010000002">
    <property type="protein sequence ID" value="MFC7147796.1"/>
    <property type="molecule type" value="Genomic_DNA"/>
</dbReference>
<feature type="transmembrane region" description="Helical" evidence="6">
    <location>
        <begin position="334"/>
        <end position="355"/>
    </location>
</feature>
<feature type="transmembrane region" description="Helical" evidence="6">
    <location>
        <begin position="125"/>
        <end position="151"/>
    </location>
</feature>
<dbReference type="InterPro" id="IPR020846">
    <property type="entry name" value="MFS_dom"/>
</dbReference>
<keyword evidence="5 6" id="KW-0472">Membrane</keyword>
<dbReference type="InterPro" id="IPR011701">
    <property type="entry name" value="MFS"/>
</dbReference>
<reference evidence="9" key="1">
    <citation type="journal article" date="2019" name="Int. J. Syst. Evol. Microbiol.">
        <title>The Global Catalogue of Microorganisms (GCM) 10K type strain sequencing project: providing services to taxonomists for standard genome sequencing and annotation.</title>
        <authorList>
            <consortium name="The Broad Institute Genomics Platform"/>
            <consortium name="The Broad Institute Genome Sequencing Center for Infectious Disease"/>
            <person name="Wu L."/>
            <person name="Ma J."/>
        </authorList>
    </citation>
    <scope>NUCLEOTIDE SEQUENCE [LARGE SCALE GENOMIC DNA]</scope>
    <source>
        <strain evidence="9">KCTC 12907</strain>
    </source>
</reference>
<protein>
    <submittedName>
        <fullName evidence="8">MFS transporter</fullName>
    </submittedName>
</protein>
<dbReference type="PANTHER" id="PTHR42718">
    <property type="entry name" value="MAJOR FACILITATOR SUPERFAMILY MULTIDRUG TRANSPORTER MFSC"/>
    <property type="match status" value="1"/>
</dbReference>
<comment type="subcellular location">
    <subcellularLocation>
        <location evidence="1">Cell membrane</location>
        <topology evidence="1">Multi-pass membrane protein</topology>
    </subcellularLocation>
</comment>
<dbReference type="SUPFAM" id="SSF103473">
    <property type="entry name" value="MFS general substrate transporter"/>
    <property type="match status" value="1"/>
</dbReference>
<comment type="caution">
    <text evidence="8">The sequence shown here is derived from an EMBL/GenBank/DDBJ whole genome shotgun (WGS) entry which is preliminary data.</text>
</comment>
<feature type="transmembrane region" description="Helical" evidence="6">
    <location>
        <begin position="413"/>
        <end position="433"/>
    </location>
</feature>
<feature type="transmembrane region" description="Helical" evidence="6">
    <location>
        <begin position="187"/>
        <end position="204"/>
    </location>
</feature>
<dbReference type="Gene3D" id="1.20.1250.20">
    <property type="entry name" value="MFS general substrate transporter like domains"/>
    <property type="match status" value="1"/>
</dbReference>
<feature type="transmembrane region" description="Helical" evidence="6">
    <location>
        <begin position="91"/>
        <end position="113"/>
    </location>
</feature>
<evidence type="ECO:0000256" key="6">
    <source>
        <dbReference type="SAM" id="Phobius"/>
    </source>
</evidence>
<gene>
    <name evidence="8" type="ORF">ACFQMJ_04525</name>
</gene>
<keyword evidence="9" id="KW-1185">Reference proteome</keyword>
<proteinExistence type="predicted"/>